<dbReference type="InterPro" id="IPR000182">
    <property type="entry name" value="GNAT_dom"/>
</dbReference>
<dbReference type="InterPro" id="IPR016181">
    <property type="entry name" value="Acyl_CoA_acyltransferase"/>
</dbReference>
<name>A0A6A5YGZ3_9PLEO</name>
<keyword evidence="3" id="KW-1185">Reference proteome</keyword>
<dbReference type="CDD" id="cd04301">
    <property type="entry name" value="NAT_SF"/>
    <property type="match status" value="1"/>
</dbReference>
<dbReference type="PROSITE" id="PS51186">
    <property type="entry name" value="GNAT"/>
    <property type="match status" value="1"/>
</dbReference>
<reference evidence="2" key="1">
    <citation type="journal article" date="2020" name="Stud. Mycol.">
        <title>101 Dothideomycetes genomes: a test case for predicting lifestyles and emergence of pathogens.</title>
        <authorList>
            <person name="Haridas S."/>
            <person name="Albert R."/>
            <person name="Binder M."/>
            <person name="Bloem J."/>
            <person name="Labutti K."/>
            <person name="Salamov A."/>
            <person name="Andreopoulos B."/>
            <person name="Baker S."/>
            <person name="Barry K."/>
            <person name="Bills G."/>
            <person name="Bluhm B."/>
            <person name="Cannon C."/>
            <person name="Castanera R."/>
            <person name="Culley D."/>
            <person name="Daum C."/>
            <person name="Ezra D."/>
            <person name="Gonzalez J."/>
            <person name="Henrissat B."/>
            <person name="Kuo A."/>
            <person name="Liang C."/>
            <person name="Lipzen A."/>
            <person name="Lutzoni F."/>
            <person name="Magnuson J."/>
            <person name="Mondo S."/>
            <person name="Nolan M."/>
            <person name="Ohm R."/>
            <person name="Pangilinan J."/>
            <person name="Park H.-J."/>
            <person name="Ramirez L."/>
            <person name="Alfaro M."/>
            <person name="Sun H."/>
            <person name="Tritt A."/>
            <person name="Yoshinaga Y."/>
            <person name="Zwiers L.-H."/>
            <person name="Turgeon B."/>
            <person name="Goodwin S."/>
            <person name="Spatafora J."/>
            <person name="Crous P."/>
            <person name="Grigoriev I."/>
        </authorList>
    </citation>
    <scope>NUCLEOTIDE SEQUENCE</scope>
    <source>
        <strain evidence="2">CBS 627.86</strain>
    </source>
</reference>
<dbReference type="EMBL" id="ML977365">
    <property type="protein sequence ID" value="KAF2106230.1"/>
    <property type="molecule type" value="Genomic_DNA"/>
</dbReference>
<dbReference type="OrthoDB" id="410198at2759"/>
<gene>
    <name evidence="2" type="ORF">BDV96DRAFT_654937</name>
</gene>
<dbReference type="Proteomes" id="UP000799770">
    <property type="component" value="Unassembled WGS sequence"/>
</dbReference>
<dbReference type="AlphaFoldDB" id="A0A6A5YGZ3"/>
<sequence length="216" mass="24491">MIEGYSIHPVTEPDLPTLTQFLLDAKLGLAVNRFLFRDWPNYEAQRRNYGAAIENGFYRNEESEMVKVVEDASGRGEVVAHLVWNHKKVKEEKGEEQIGEDGGQEEKDDVMGERQVPEGMVPEVFHMVVEGVRELAGVKKGVEHIELTHIYVLPQHRQKGIGTALVELVKQKAKEKGLPVLMGSEPQAKRLFETCGFEETGFVDWDLRRFAKENCG</sequence>
<evidence type="ECO:0000259" key="1">
    <source>
        <dbReference type="PROSITE" id="PS51186"/>
    </source>
</evidence>
<dbReference type="GO" id="GO:0016747">
    <property type="term" value="F:acyltransferase activity, transferring groups other than amino-acyl groups"/>
    <property type="evidence" value="ECO:0007669"/>
    <property type="project" value="InterPro"/>
</dbReference>
<organism evidence="2 3">
    <name type="scientific">Lophiotrema nucula</name>
    <dbReference type="NCBI Taxonomy" id="690887"/>
    <lineage>
        <taxon>Eukaryota</taxon>
        <taxon>Fungi</taxon>
        <taxon>Dikarya</taxon>
        <taxon>Ascomycota</taxon>
        <taxon>Pezizomycotina</taxon>
        <taxon>Dothideomycetes</taxon>
        <taxon>Pleosporomycetidae</taxon>
        <taxon>Pleosporales</taxon>
        <taxon>Lophiotremataceae</taxon>
        <taxon>Lophiotrema</taxon>
    </lineage>
</organism>
<feature type="domain" description="N-acetyltransferase" evidence="1">
    <location>
        <begin position="89"/>
        <end position="215"/>
    </location>
</feature>
<evidence type="ECO:0000313" key="3">
    <source>
        <dbReference type="Proteomes" id="UP000799770"/>
    </source>
</evidence>
<dbReference type="PANTHER" id="PTHR42791">
    <property type="entry name" value="GNAT FAMILY ACETYLTRANSFERASE"/>
    <property type="match status" value="1"/>
</dbReference>
<dbReference type="InterPro" id="IPR052523">
    <property type="entry name" value="Trichothecene_AcTrans"/>
</dbReference>
<proteinExistence type="predicted"/>
<dbReference type="PANTHER" id="PTHR42791:SF4">
    <property type="entry name" value="ACETYLTRANSFERASE, GNAT FAMILY FAMILY (AFU_ORTHOLOGUE AFUA_4G09540)-RELATED"/>
    <property type="match status" value="1"/>
</dbReference>
<accession>A0A6A5YGZ3</accession>
<protein>
    <recommendedName>
        <fullName evidence="1">N-acetyltransferase domain-containing protein</fullName>
    </recommendedName>
</protein>
<dbReference type="Pfam" id="PF13673">
    <property type="entry name" value="Acetyltransf_10"/>
    <property type="match status" value="1"/>
</dbReference>
<dbReference type="SUPFAM" id="SSF55729">
    <property type="entry name" value="Acyl-CoA N-acyltransferases (Nat)"/>
    <property type="match status" value="1"/>
</dbReference>
<dbReference type="Gene3D" id="3.40.630.30">
    <property type="match status" value="1"/>
</dbReference>
<evidence type="ECO:0000313" key="2">
    <source>
        <dbReference type="EMBL" id="KAF2106230.1"/>
    </source>
</evidence>